<accession>A0ABQ9H939</accession>
<evidence type="ECO:0000313" key="1">
    <source>
        <dbReference type="EMBL" id="KAJ8880766.1"/>
    </source>
</evidence>
<dbReference type="EMBL" id="JARBHB010000006">
    <property type="protein sequence ID" value="KAJ8880766.1"/>
    <property type="molecule type" value="Genomic_DNA"/>
</dbReference>
<organism evidence="1 2">
    <name type="scientific">Dryococelus australis</name>
    <dbReference type="NCBI Taxonomy" id="614101"/>
    <lineage>
        <taxon>Eukaryota</taxon>
        <taxon>Metazoa</taxon>
        <taxon>Ecdysozoa</taxon>
        <taxon>Arthropoda</taxon>
        <taxon>Hexapoda</taxon>
        <taxon>Insecta</taxon>
        <taxon>Pterygota</taxon>
        <taxon>Neoptera</taxon>
        <taxon>Polyneoptera</taxon>
        <taxon>Phasmatodea</taxon>
        <taxon>Verophasmatodea</taxon>
        <taxon>Anareolatae</taxon>
        <taxon>Phasmatidae</taxon>
        <taxon>Eurycanthinae</taxon>
        <taxon>Dryococelus</taxon>
    </lineage>
</organism>
<dbReference type="Proteomes" id="UP001159363">
    <property type="component" value="Chromosome 5"/>
</dbReference>
<protein>
    <submittedName>
        <fullName evidence="1">Uncharacterized protein</fullName>
    </submittedName>
</protein>
<proteinExistence type="predicted"/>
<gene>
    <name evidence="1" type="ORF">PR048_017237</name>
</gene>
<comment type="caution">
    <text evidence="1">The sequence shown here is derived from an EMBL/GenBank/DDBJ whole genome shotgun (WGS) entry which is preliminary data.</text>
</comment>
<keyword evidence="2" id="KW-1185">Reference proteome</keyword>
<sequence>MAVDLLKCGQINLQGSAVVTVEIVKIAYEYGTEVLLFQEPYDDEPIIDVTLVTIQTRRKVSSWEVLEDSLSDYRLILNDISMEDIPEHVASDLNPLYIHKDANWRRFGDILKAKVEMLLGIEYPQDRVEETTSAILTVCDQALKEVTTQTPTNRGWDEEIESFRKGARQLRRK</sequence>
<reference evidence="1 2" key="1">
    <citation type="submission" date="2023-02" db="EMBL/GenBank/DDBJ databases">
        <title>LHISI_Scaffold_Assembly.</title>
        <authorList>
            <person name="Stuart O.P."/>
            <person name="Cleave R."/>
            <person name="Magrath M.J.L."/>
            <person name="Mikheyev A.S."/>
        </authorList>
    </citation>
    <scope>NUCLEOTIDE SEQUENCE [LARGE SCALE GENOMIC DNA]</scope>
    <source>
        <strain evidence="1">Daus_M_001</strain>
        <tissue evidence="1">Leg muscle</tissue>
    </source>
</reference>
<evidence type="ECO:0000313" key="2">
    <source>
        <dbReference type="Proteomes" id="UP001159363"/>
    </source>
</evidence>
<name>A0ABQ9H939_9NEOP</name>